<sequence length="261" mass="29399">MRRLGRLHALFIKQYLKQLMEYKVDFIIGVLGVFLTQGLNILFLRVLFAHIPNLQGWSFGQIAFIYGYSLLPKGIDHLFFDNLWAVGQRLVRKGEFDKYLTRPLNPLFHVLVETFQVDALGELLVGILLLVTSASSMDWTASKVLLFVVTLPFATAIYTALKIATASISFWTKQSGAVTYIFYMFNDFAKYPLAIYHSFLRYVISFVLPFAFTAYYPAAYFLTGEAGLFRLGGLVMAAVICLTLSIALWNKGLSAYESAGS</sequence>
<evidence type="ECO:0000313" key="2">
    <source>
        <dbReference type="EMBL" id="MET3643550.1"/>
    </source>
</evidence>
<protein>
    <submittedName>
        <fullName evidence="2">ABC-2 type transport system permease protein</fullName>
    </submittedName>
</protein>
<feature type="transmembrane region" description="Helical" evidence="1">
    <location>
        <begin position="144"/>
        <end position="171"/>
    </location>
</feature>
<dbReference type="RefSeq" id="WP_253362577.1">
    <property type="nucleotide sequence ID" value="NZ_JALJXU010000001.1"/>
</dbReference>
<organism evidence="2 3">
    <name type="scientific">Streptococcus gallinaceus</name>
    <dbReference type="NCBI Taxonomy" id="165758"/>
    <lineage>
        <taxon>Bacteria</taxon>
        <taxon>Bacillati</taxon>
        <taxon>Bacillota</taxon>
        <taxon>Bacilli</taxon>
        <taxon>Lactobacillales</taxon>
        <taxon>Streptococcaceae</taxon>
        <taxon>Streptococcus</taxon>
    </lineage>
</organism>
<evidence type="ECO:0000256" key="1">
    <source>
        <dbReference type="SAM" id="Phobius"/>
    </source>
</evidence>
<keyword evidence="1" id="KW-0472">Membrane</keyword>
<keyword evidence="1" id="KW-1133">Transmembrane helix</keyword>
<feature type="transmembrane region" description="Helical" evidence="1">
    <location>
        <begin position="228"/>
        <end position="249"/>
    </location>
</feature>
<feature type="transmembrane region" description="Helical" evidence="1">
    <location>
        <begin position="107"/>
        <end position="132"/>
    </location>
</feature>
<dbReference type="InterPro" id="IPR010390">
    <property type="entry name" value="ABC-2_transporter-like"/>
</dbReference>
<evidence type="ECO:0000313" key="3">
    <source>
        <dbReference type="Proteomes" id="UP001549055"/>
    </source>
</evidence>
<comment type="caution">
    <text evidence="2">The sequence shown here is derived from an EMBL/GenBank/DDBJ whole genome shotgun (WGS) entry which is preliminary data.</text>
</comment>
<dbReference type="Proteomes" id="UP001549055">
    <property type="component" value="Unassembled WGS sequence"/>
</dbReference>
<gene>
    <name evidence="2" type="ORF">ABID27_000167</name>
</gene>
<proteinExistence type="predicted"/>
<dbReference type="PANTHER" id="PTHR36833">
    <property type="entry name" value="SLR0610 PROTEIN-RELATED"/>
    <property type="match status" value="1"/>
</dbReference>
<dbReference type="PANTHER" id="PTHR36833:SF1">
    <property type="entry name" value="INTEGRAL MEMBRANE TRANSPORT PROTEIN"/>
    <property type="match status" value="1"/>
</dbReference>
<reference evidence="2 3" key="1">
    <citation type="submission" date="2024-06" db="EMBL/GenBank/DDBJ databases">
        <title>Genomic Encyclopedia of Type Strains, Phase IV (KMG-IV): sequencing the most valuable type-strain genomes for metagenomic binning, comparative biology and taxonomic classification.</title>
        <authorList>
            <person name="Goeker M."/>
        </authorList>
    </citation>
    <scope>NUCLEOTIDE SEQUENCE [LARGE SCALE GENOMIC DNA]</scope>
    <source>
        <strain evidence="2 3">DSM 15349</strain>
    </source>
</reference>
<keyword evidence="3" id="KW-1185">Reference proteome</keyword>
<name>A0ABV2JJJ5_9STRE</name>
<keyword evidence="1" id="KW-0812">Transmembrane</keyword>
<dbReference type="Pfam" id="PF06182">
    <property type="entry name" value="ABC2_membrane_6"/>
    <property type="match status" value="1"/>
</dbReference>
<feature type="transmembrane region" description="Helical" evidence="1">
    <location>
        <begin position="26"/>
        <end position="48"/>
    </location>
</feature>
<dbReference type="EMBL" id="JBEPMK010000001">
    <property type="protein sequence ID" value="MET3643550.1"/>
    <property type="molecule type" value="Genomic_DNA"/>
</dbReference>
<feature type="transmembrane region" description="Helical" evidence="1">
    <location>
        <begin position="191"/>
        <end position="216"/>
    </location>
</feature>
<accession>A0ABV2JJJ5</accession>